<proteinExistence type="predicted"/>
<sequence length="77" mass="8676">MSDLRQWTAILSGASLSKFSIRRMVKSRELGRREKLISHHASFVPNTSGAFTLDEKANLVNRSTVHLCFNLNLSLNC</sequence>
<name>A0A238BSN8_9BILA</name>
<accession>A0A238BSN8</accession>
<reference evidence="1 2" key="1">
    <citation type="submission" date="2015-12" db="EMBL/GenBank/DDBJ databases">
        <title>Draft genome of the nematode, Onchocerca flexuosa.</title>
        <authorList>
            <person name="Mitreva M."/>
        </authorList>
    </citation>
    <scope>NUCLEOTIDE SEQUENCE [LARGE SCALE GENOMIC DNA]</scope>
    <source>
        <strain evidence="1">Red Deer</strain>
    </source>
</reference>
<keyword evidence="2" id="KW-1185">Reference proteome</keyword>
<organism evidence="1 2">
    <name type="scientific">Onchocerca flexuosa</name>
    <dbReference type="NCBI Taxonomy" id="387005"/>
    <lineage>
        <taxon>Eukaryota</taxon>
        <taxon>Metazoa</taxon>
        <taxon>Ecdysozoa</taxon>
        <taxon>Nematoda</taxon>
        <taxon>Chromadorea</taxon>
        <taxon>Rhabditida</taxon>
        <taxon>Spirurina</taxon>
        <taxon>Spiruromorpha</taxon>
        <taxon>Filarioidea</taxon>
        <taxon>Onchocercidae</taxon>
        <taxon>Onchocerca</taxon>
    </lineage>
</organism>
<protein>
    <submittedName>
        <fullName evidence="1">Uncharacterized protein</fullName>
    </submittedName>
</protein>
<dbReference type="EMBL" id="KZ270025">
    <property type="protein sequence ID" value="OZC07695.1"/>
    <property type="molecule type" value="Genomic_DNA"/>
</dbReference>
<evidence type="ECO:0000313" key="2">
    <source>
        <dbReference type="Proteomes" id="UP000242913"/>
    </source>
</evidence>
<dbReference type="Proteomes" id="UP000242913">
    <property type="component" value="Unassembled WGS sequence"/>
</dbReference>
<dbReference type="AlphaFoldDB" id="A0A238BSN8"/>
<dbReference type="OrthoDB" id="10466891at2759"/>
<gene>
    <name evidence="1" type="ORF">X798_05331</name>
</gene>
<evidence type="ECO:0000313" key="1">
    <source>
        <dbReference type="EMBL" id="OZC07695.1"/>
    </source>
</evidence>